<evidence type="ECO:0000256" key="5">
    <source>
        <dbReference type="PROSITE-ProRule" id="PRU00309"/>
    </source>
</evidence>
<reference evidence="7 8" key="1">
    <citation type="submission" date="2016-03" db="EMBL/GenBank/DDBJ databases">
        <title>Cyphomyrmex costatus WGS genome.</title>
        <authorList>
            <person name="Nygaard S."/>
            <person name="Hu H."/>
            <person name="Boomsma J."/>
            <person name="Zhang G."/>
        </authorList>
    </citation>
    <scope>NUCLEOTIDE SEQUENCE [LARGE SCALE GENOMIC DNA]</scope>
    <source>
        <strain evidence="7">MS0001</strain>
        <tissue evidence="7">Whole body</tissue>
    </source>
</reference>
<dbReference type="SUPFAM" id="SSF57716">
    <property type="entry name" value="Glucocorticoid receptor-like (DNA-binding domain)"/>
    <property type="match status" value="1"/>
</dbReference>
<evidence type="ECO:0000313" key="8">
    <source>
        <dbReference type="Proteomes" id="UP000078542"/>
    </source>
</evidence>
<dbReference type="Proteomes" id="UP000078542">
    <property type="component" value="Unassembled WGS sequence"/>
</dbReference>
<evidence type="ECO:0000256" key="3">
    <source>
        <dbReference type="ARBA" id="ARBA00022833"/>
    </source>
</evidence>
<keyword evidence="8" id="KW-1185">Reference proteome</keyword>
<protein>
    <submittedName>
        <fullName evidence="7">THAP domain-containing protein 4</fullName>
    </submittedName>
</protein>
<dbReference type="SMART" id="SM00692">
    <property type="entry name" value="DM3"/>
    <property type="match status" value="1"/>
</dbReference>
<dbReference type="PROSITE" id="PS50950">
    <property type="entry name" value="ZF_THAP"/>
    <property type="match status" value="1"/>
</dbReference>
<keyword evidence="3" id="KW-0862">Zinc</keyword>
<feature type="domain" description="THAP-type" evidence="6">
    <location>
        <begin position="13"/>
        <end position="90"/>
    </location>
</feature>
<proteinExistence type="predicted"/>
<sequence length="283" mass="33427">MVICYKQTLLLKMGRCSAPFCNNSSEKGYILKVFPRNIEQRNQWVKNMNVKNWTPTNNTRLCEVHFPKDMWEKRADGKSKLKPNAVPIIFGHWITEKTISKKTEELPMEFSIENEGSMTVIQNEQDKLPSTSFIQNEVQPSSVLAIRNELPSTSSVQETQIATHQIKFNQHHDIKKVQKIIEKMQKMIVNRDKSLYKLRKKLQWHNARKDKYKEALQMLFHEDQIELLISNKKNIRKWSIDTIQQALRLKFTCGVAGYEEICKQKIPLPSLRTLRRRLYRELK</sequence>
<keyword evidence="1" id="KW-0479">Metal-binding</keyword>
<accession>A0A195CP77</accession>
<evidence type="ECO:0000256" key="4">
    <source>
        <dbReference type="ARBA" id="ARBA00023125"/>
    </source>
</evidence>
<evidence type="ECO:0000313" key="7">
    <source>
        <dbReference type="EMBL" id="KYN02445.1"/>
    </source>
</evidence>
<dbReference type="PANTHER" id="PTHR46927">
    <property type="entry name" value="AGAP005574-PA"/>
    <property type="match status" value="1"/>
</dbReference>
<dbReference type="Pfam" id="PF05485">
    <property type="entry name" value="THAP"/>
    <property type="match status" value="1"/>
</dbReference>
<keyword evidence="2 5" id="KW-0863">Zinc-finger</keyword>
<organism evidence="7 8">
    <name type="scientific">Cyphomyrmex costatus</name>
    <dbReference type="NCBI Taxonomy" id="456900"/>
    <lineage>
        <taxon>Eukaryota</taxon>
        <taxon>Metazoa</taxon>
        <taxon>Ecdysozoa</taxon>
        <taxon>Arthropoda</taxon>
        <taxon>Hexapoda</taxon>
        <taxon>Insecta</taxon>
        <taxon>Pterygota</taxon>
        <taxon>Neoptera</taxon>
        <taxon>Endopterygota</taxon>
        <taxon>Hymenoptera</taxon>
        <taxon>Apocrita</taxon>
        <taxon>Aculeata</taxon>
        <taxon>Formicoidea</taxon>
        <taxon>Formicidae</taxon>
        <taxon>Myrmicinae</taxon>
        <taxon>Cyphomyrmex</taxon>
    </lineage>
</organism>
<dbReference type="EMBL" id="KQ977481">
    <property type="protein sequence ID" value="KYN02445.1"/>
    <property type="molecule type" value="Genomic_DNA"/>
</dbReference>
<keyword evidence="4 5" id="KW-0238">DNA-binding</keyword>
<dbReference type="SMART" id="SM00980">
    <property type="entry name" value="THAP"/>
    <property type="match status" value="1"/>
</dbReference>
<dbReference type="GO" id="GO:0008270">
    <property type="term" value="F:zinc ion binding"/>
    <property type="evidence" value="ECO:0007669"/>
    <property type="project" value="UniProtKB-KW"/>
</dbReference>
<evidence type="ECO:0000259" key="6">
    <source>
        <dbReference type="PROSITE" id="PS50950"/>
    </source>
</evidence>
<evidence type="ECO:0000256" key="1">
    <source>
        <dbReference type="ARBA" id="ARBA00022723"/>
    </source>
</evidence>
<dbReference type="PANTHER" id="PTHR46927:SF3">
    <property type="entry name" value="THAP-TYPE DOMAIN-CONTAINING PROTEIN"/>
    <property type="match status" value="1"/>
</dbReference>
<name>A0A195CP77_9HYME</name>
<dbReference type="InterPro" id="IPR006612">
    <property type="entry name" value="THAP_Znf"/>
</dbReference>
<dbReference type="AlphaFoldDB" id="A0A195CP77"/>
<dbReference type="InterPro" id="IPR052224">
    <property type="entry name" value="THAP_domain_protein"/>
</dbReference>
<dbReference type="GO" id="GO:0003677">
    <property type="term" value="F:DNA binding"/>
    <property type="evidence" value="ECO:0007669"/>
    <property type="project" value="UniProtKB-UniRule"/>
</dbReference>
<gene>
    <name evidence="7" type="ORF">ALC62_06825</name>
</gene>
<evidence type="ECO:0000256" key="2">
    <source>
        <dbReference type="ARBA" id="ARBA00022771"/>
    </source>
</evidence>